<sequence>MYLFRKMKLHIMWNPRKRLKGRQEFILAYTPWKWFCGEDILQVLKALALEYKVSVHDWPTYYLYYRQTSITLQYRH</sequence>
<name>A0A2P4X4R8_9STRA</name>
<accession>A0A2P4X4R8</accession>
<reference evidence="1 2" key="1">
    <citation type="journal article" date="2017" name="Genome Biol. Evol.">
        <title>Phytophthora megakarya and P. palmivora, closely related causal agents of cacao black pod rot, underwent increases in genome sizes and gene numbers by different mechanisms.</title>
        <authorList>
            <person name="Ali S.S."/>
            <person name="Shao J."/>
            <person name="Lary D.J."/>
            <person name="Kronmiller B."/>
            <person name="Shen D."/>
            <person name="Strem M.D."/>
            <person name="Amoako-Attah I."/>
            <person name="Akrofi A.Y."/>
            <person name="Begoude B.A."/>
            <person name="Ten Hoopen G.M."/>
            <person name="Coulibaly K."/>
            <person name="Kebe B.I."/>
            <person name="Melnick R.L."/>
            <person name="Guiltinan M.J."/>
            <person name="Tyler B.M."/>
            <person name="Meinhardt L.W."/>
            <person name="Bailey B.A."/>
        </authorList>
    </citation>
    <scope>NUCLEOTIDE SEQUENCE [LARGE SCALE GENOMIC DNA]</scope>
    <source>
        <strain evidence="2">sbr112.9</strain>
    </source>
</reference>
<gene>
    <name evidence="1" type="ORF">PHPALM_30610</name>
</gene>
<dbReference type="AlphaFoldDB" id="A0A2P4X4R8"/>
<organism evidence="1 2">
    <name type="scientific">Phytophthora palmivora</name>
    <dbReference type="NCBI Taxonomy" id="4796"/>
    <lineage>
        <taxon>Eukaryota</taxon>
        <taxon>Sar</taxon>
        <taxon>Stramenopiles</taxon>
        <taxon>Oomycota</taxon>
        <taxon>Peronosporomycetes</taxon>
        <taxon>Peronosporales</taxon>
        <taxon>Peronosporaceae</taxon>
        <taxon>Phytophthora</taxon>
    </lineage>
</organism>
<keyword evidence="2" id="KW-1185">Reference proteome</keyword>
<dbReference type="EMBL" id="NCKW01016857">
    <property type="protein sequence ID" value="POM60530.1"/>
    <property type="molecule type" value="Genomic_DNA"/>
</dbReference>
<evidence type="ECO:0000313" key="2">
    <source>
        <dbReference type="Proteomes" id="UP000237271"/>
    </source>
</evidence>
<dbReference type="Proteomes" id="UP000237271">
    <property type="component" value="Unassembled WGS sequence"/>
</dbReference>
<comment type="caution">
    <text evidence="1">The sequence shown here is derived from an EMBL/GenBank/DDBJ whole genome shotgun (WGS) entry which is preliminary data.</text>
</comment>
<evidence type="ECO:0000313" key="1">
    <source>
        <dbReference type="EMBL" id="POM60530.1"/>
    </source>
</evidence>
<proteinExistence type="predicted"/>
<protein>
    <submittedName>
        <fullName evidence="1">Uncharacterized protein</fullName>
    </submittedName>
</protein>